<name>A0A2N9JFW1_9ACTN</name>
<evidence type="ECO:0000313" key="1">
    <source>
        <dbReference type="EMBL" id="SPD87004.1"/>
    </source>
</evidence>
<reference evidence="1 2" key="1">
    <citation type="submission" date="2018-02" db="EMBL/GenBank/DDBJ databases">
        <authorList>
            <person name="Cohen D.B."/>
            <person name="Kent A.D."/>
        </authorList>
    </citation>
    <scope>NUCLEOTIDE SEQUENCE [LARGE SCALE GENOMIC DNA]</scope>
    <source>
        <strain evidence="1">1</strain>
    </source>
</reference>
<sequence length="24" mass="2622">MVELVETGKLFAPQGKSYAQLRVG</sequence>
<dbReference type="EMBL" id="LT985188">
    <property type="protein sequence ID" value="SPD87004.1"/>
    <property type="molecule type" value="Genomic_DNA"/>
</dbReference>
<dbReference type="Proteomes" id="UP000238164">
    <property type="component" value="Chromosome 1"/>
</dbReference>
<organism evidence="1 2">
    <name type="scientific">Micropruina glycogenica</name>
    <dbReference type="NCBI Taxonomy" id="75385"/>
    <lineage>
        <taxon>Bacteria</taxon>
        <taxon>Bacillati</taxon>
        <taxon>Actinomycetota</taxon>
        <taxon>Actinomycetes</taxon>
        <taxon>Propionibacteriales</taxon>
        <taxon>Nocardioidaceae</taxon>
        <taxon>Micropruina</taxon>
    </lineage>
</organism>
<keyword evidence="2" id="KW-1185">Reference proteome</keyword>
<dbReference type="KEGG" id="mgg:MPLG2_1974"/>
<gene>
    <name evidence="1" type="ORF">MPLG2_1974</name>
</gene>
<evidence type="ECO:0000313" key="2">
    <source>
        <dbReference type="Proteomes" id="UP000238164"/>
    </source>
</evidence>
<accession>A0A2N9JFW1</accession>
<protein>
    <submittedName>
        <fullName evidence="1">Uncharacterized protein</fullName>
    </submittedName>
</protein>
<dbReference type="AlphaFoldDB" id="A0A2N9JFW1"/>
<proteinExistence type="predicted"/>